<dbReference type="InterPro" id="IPR013011">
    <property type="entry name" value="PTS_EIIB_2"/>
</dbReference>
<keyword evidence="3" id="KW-0805">Transcription regulation</keyword>
<dbReference type="InterPro" id="IPR036095">
    <property type="entry name" value="PTS_EIIB-like_sf"/>
</dbReference>
<sequence length="641" mass="72520">MFANTPFHIKELAAMYEVSERSIKYDLESIRMWLKEQGLTLHSSPSKGIWLECGHAARMALLHRLDEAGEGGFISQRERMACIILDLLLADEPVPIGRFCKRFDVTRNTIVSDLALAENLLAEHRLAIERTRRGIKLKAGEQERRIVLENVIYGQLDQADMLQIVQGVALRRKPDTFAVYVLDRLLASVVDVNILFVLVANIVQDIERELGATLSDRVMIGVFIRLCIAIRRCRSASASACPLPADCADAPQARLMIHSIIRTRLEPLSKRYSLALTDGDVWFIGLQAEGLAPPQVQGGRHKPLPDVYGITMELIRQVEREMQFPFQENPDLVDSLFAHMSSRISKHSLGVADPNPLTKDVMVKYRTMFRHVKAACMNVLREHQIFLTDADIAFIVLHFQTAYERRIDQHRWRALAVCGTGRGMAQLLTTVIESELKHIRFVATCSVMDVKKVLQNIEVDLIISNLPVSAEVPVVVVHSIPGVRDIEAIRMQLGRLRRGAVRMEGGSGHIFGEAKAHPCHDTELESRIRDVIYTGYELSRAVIARFKRYLSEEREEGLRLHMMFMVNRAACGRSFADSKELPILDEARRAIKEEIEQMLRERNVSASEGEVFAILRYLEPCNDNLNDGERSTDGQNRTNTS</sequence>
<comment type="caution">
    <text evidence="7">The sequence shown here is derived from an EMBL/GenBank/DDBJ whole genome shotgun (WGS) entry which is preliminary data.</text>
</comment>
<evidence type="ECO:0008006" key="9">
    <source>
        <dbReference type="Google" id="ProtNLM"/>
    </source>
</evidence>
<keyword evidence="4" id="KW-0804">Transcription</keyword>
<dbReference type="InterPro" id="IPR011608">
    <property type="entry name" value="PRD"/>
</dbReference>
<evidence type="ECO:0000256" key="3">
    <source>
        <dbReference type="ARBA" id="ARBA00023015"/>
    </source>
</evidence>
<dbReference type="SUPFAM" id="SSF63520">
    <property type="entry name" value="PTS-regulatory domain, PRD"/>
    <property type="match status" value="1"/>
</dbReference>
<reference evidence="7 8" key="1">
    <citation type="journal article" date="2012" name="J. Bacteriol.">
        <title>Genome Sequence of the Pattern-Forming Social Bacterium Paenibacillus dendritiformis C454 Chiral Morphotype.</title>
        <authorList>
            <person name="Sirota-Madi A."/>
            <person name="Olender T."/>
            <person name="Helman Y."/>
            <person name="Brainis I."/>
            <person name="Finkelshtein A."/>
            <person name="Roth D."/>
            <person name="Hagai E."/>
            <person name="Leshkowitz D."/>
            <person name="Brodsky L."/>
            <person name="Galatenko V."/>
            <person name="Nikolaev V."/>
            <person name="Gutnick D.L."/>
            <person name="Lancet D."/>
            <person name="Ben-Jacob E."/>
        </authorList>
    </citation>
    <scope>NUCLEOTIDE SEQUENCE [LARGE SCALE GENOMIC DNA]</scope>
    <source>
        <strain evidence="7 8">C454</strain>
    </source>
</reference>
<keyword evidence="2" id="KW-0677">Repeat</keyword>
<dbReference type="STRING" id="1131935.PDENDC454_23254"/>
<feature type="domain" description="PTS EIIB type-2" evidence="5">
    <location>
        <begin position="412"/>
        <end position="501"/>
    </location>
</feature>
<evidence type="ECO:0000313" key="7">
    <source>
        <dbReference type="EMBL" id="EHQ59832.1"/>
    </source>
</evidence>
<evidence type="ECO:0000256" key="2">
    <source>
        <dbReference type="ARBA" id="ARBA00022737"/>
    </source>
</evidence>
<organism evidence="7 8">
    <name type="scientific">Paenibacillus dendritiformis C454</name>
    <dbReference type="NCBI Taxonomy" id="1131935"/>
    <lineage>
        <taxon>Bacteria</taxon>
        <taxon>Bacillati</taxon>
        <taxon>Bacillota</taxon>
        <taxon>Bacilli</taxon>
        <taxon>Bacillales</taxon>
        <taxon>Paenibacillaceae</taxon>
        <taxon>Paenibacillus</taxon>
    </lineage>
</organism>
<dbReference type="PANTHER" id="PTHR30185:SF18">
    <property type="entry name" value="TRANSCRIPTIONAL REGULATOR MTLR"/>
    <property type="match status" value="1"/>
</dbReference>
<dbReference type="GO" id="GO:0009401">
    <property type="term" value="P:phosphoenolpyruvate-dependent sugar phosphotransferase system"/>
    <property type="evidence" value="ECO:0007669"/>
    <property type="project" value="InterPro"/>
</dbReference>
<proteinExistence type="predicted"/>
<protein>
    <recommendedName>
        <fullName evidence="9">Transcriptional antiterminator BglG</fullName>
    </recommendedName>
</protein>
<evidence type="ECO:0000259" key="5">
    <source>
        <dbReference type="PROSITE" id="PS51099"/>
    </source>
</evidence>
<dbReference type="Proteomes" id="UP000003900">
    <property type="component" value="Unassembled WGS sequence"/>
</dbReference>
<dbReference type="PATRIC" id="fig|1131935.3.peg.4837"/>
<dbReference type="AlphaFoldDB" id="H3SM60"/>
<dbReference type="EMBL" id="AHKH01000097">
    <property type="protein sequence ID" value="EHQ59832.1"/>
    <property type="molecule type" value="Genomic_DNA"/>
</dbReference>
<accession>H3SM60</accession>
<dbReference type="Gene3D" id="3.40.50.2300">
    <property type="match status" value="1"/>
</dbReference>
<dbReference type="PANTHER" id="PTHR30185">
    <property type="entry name" value="CRYPTIC BETA-GLUCOSIDE BGL OPERON ANTITERMINATOR"/>
    <property type="match status" value="1"/>
</dbReference>
<dbReference type="Pfam" id="PF00874">
    <property type="entry name" value="PRD"/>
    <property type="match status" value="1"/>
</dbReference>
<keyword evidence="1" id="KW-0808">Transferase</keyword>
<gene>
    <name evidence="7" type="ORF">PDENDC454_23254</name>
</gene>
<dbReference type="InterPro" id="IPR050661">
    <property type="entry name" value="BglG_antiterminators"/>
</dbReference>
<keyword evidence="8" id="KW-1185">Reference proteome</keyword>
<dbReference type="GO" id="GO:0006355">
    <property type="term" value="P:regulation of DNA-templated transcription"/>
    <property type="evidence" value="ECO:0007669"/>
    <property type="project" value="InterPro"/>
</dbReference>
<dbReference type="GO" id="GO:0008982">
    <property type="term" value="F:protein-N(PI)-phosphohistidine-sugar phosphotransferase activity"/>
    <property type="evidence" value="ECO:0007669"/>
    <property type="project" value="InterPro"/>
</dbReference>
<evidence type="ECO:0000259" key="6">
    <source>
        <dbReference type="PROSITE" id="PS51372"/>
    </source>
</evidence>
<feature type="domain" description="PRD" evidence="6">
    <location>
        <begin position="302"/>
        <end position="409"/>
    </location>
</feature>
<name>H3SM60_9BACL</name>
<dbReference type="PROSITE" id="PS51099">
    <property type="entry name" value="PTS_EIIB_TYPE_2"/>
    <property type="match status" value="1"/>
</dbReference>
<dbReference type="PROSITE" id="PS51372">
    <property type="entry name" value="PRD_2"/>
    <property type="match status" value="1"/>
</dbReference>
<evidence type="ECO:0000256" key="4">
    <source>
        <dbReference type="ARBA" id="ARBA00023163"/>
    </source>
</evidence>
<evidence type="ECO:0000313" key="8">
    <source>
        <dbReference type="Proteomes" id="UP000003900"/>
    </source>
</evidence>
<dbReference type="SUPFAM" id="SSF52794">
    <property type="entry name" value="PTS system IIB component-like"/>
    <property type="match status" value="1"/>
</dbReference>
<evidence type="ECO:0000256" key="1">
    <source>
        <dbReference type="ARBA" id="ARBA00022679"/>
    </source>
</evidence>
<dbReference type="InterPro" id="IPR036634">
    <property type="entry name" value="PRD_sf"/>
</dbReference>
<dbReference type="Gene3D" id="1.10.1790.10">
    <property type="entry name" value="PRD domain"/>
    <property type="match status" value="1"/>
</dbReference>